<dbReference type="EMBL" id="JACVVK020000098">
    <property type="protein sequence ID" value="KAK7492856.1"/>
    <property type="molecule type" value="Genomic_DNA"/>
</dbReference>
<proteinExistence type="predicted"/>
<evidence type="ECO:0000313" key="1">
    <source>
        <dbReference type="EMBL" id="KAK7492856.1"/>
    </source>
</evidence>
<keyword evidence="2" id="KW-1185">Reference proteome</keyword>
<gene>
    <name evidence="1" type="ORF">BaRGS_00015803</name>
</gene>
<name>A0ABD0L0G7_9CAEN</name>
<comment type="caution">
    <text evidence="1">The sequence shown here is derived from an EMBL/GenBank/DDBJ whole genome shotgun (WGS) entry which is preliminary data.</text>
</comment>
<organism evidence="1 2">
    <name type="scientific">Batillaria attramentaria</name>
    <dbReference type="NCBI Taxonomy" id="370345"/>
    <lineage>
        <taxon>Eukaryota</taxon>
        <taxon>Metazoa</taxon>
        <taxon>Spiralia</taxon>
        <taxon>Lophotrochozoa</taxon>
        <taxon>Mollusca</taxon>
        <taxon>Gastropoda</taxon>
        <taxon>Caenogastropoda</taxon>
        <taxon>Sorbeoconcha</taxon>
        <taxon>Cerithioidea</taxon>
        <taxon>Batillariidae</taxon>
        <taxon>Batillaria</taxon>
    </lineage>
</organism>
<evidence type="ECO:0000313" key="2">
    <source>
        <dbReference type="Proteomes" id="UP001519460"/>
    </source>
</evidence>
<dbReference type="Proteomes" id="UP001519460">
    <property type="component" value="Unassembled WGS sequence"/>
</dbReference>
<reference evidence="1 2" key="1">
    <citation type="journal article" date="2023" name="Sci. Data">
        <title>Genome assembly of the Korean intertidal mud-creeper Batillaria attramentaria.</title>
        <authorList>
            <person name="Patra A.K."/>
            <person name="Ho P.T."/>
            <person name="Jun S."/>
            <person name="Lee S.J."/>
            <person name="Kim Y."/>
            <person name="Won Y.J."/>
        </authorList>
    </citation>
    <scope>NUCLEOTIDE SEQUENCE [LARGE SCALE GENOMIC DNA]</scope>
    <source>
        <strain evidence="1">Wonlab-2016</strain>
    </source>
</reference>
<accession>A0ABD0L0G7</accession>
<dbReference type="AlphaFoldDB" id="A0ABD0L0G7"/>
<protein>
    <submittedName>
        <fullName evidence="1">Uncharacterized protein</fullName>
    </submittedName>
</protein>
<sequence length="74" mass="8010">MLRCPVTSDHRLSQDQLPVGRHLSTHLTGRNSADPKSRYCCPGRIEVTMGGRAGRTSPHAVFVALSPSVTPRVS</sequence>